<dbReference type="OrthoDB" id="5339790at2"/>
<dbReference type="AlphaFoldDB" id="A0A118DM11"/>
<dbReference type="InterPro" id="IPR015867">
    <property type="entry name" value="N-reg_PII/ATP_PRibTrfase_C"/>
</dbReference>
<dbReference type="EMBL" id="LOWA01000055">
    <property type="protein sequence ID" value="KVE24246.1"/>
    <property type="molecule type" value="Genomic_DNA"/>
</dbReference>
<comment type="similarity">
    <text evidence="1">Belongs to the UPF0166 family.</text>
</comment>
<dbReference type="RefSeq" id="WP_059519932.1">
    <property type="nucleotide sequence ID" value="NZ_CP013448.1"/>
</dbReference>
<sequence length="129" mass="14630">MNGIACEARAQDRVLLRFYVHEDHRLHWKPLWEWLLDEANRMGIAGGSAFRAIAGFGRHRMLHEARFFELQGSLAIEVEFIATDDEARQLIERVSREKVRLCYATIPVRFGVIDNLDEGAAPAAPAGAR</sequence>
<dbReference type="PANTHER" id="PTHR35983:SF1">
    <property type="entry name" value="UPF0166 PROTEIN TM_0021"/>
    <property type="match status" value="1"/>
</dbReference>
<dbReference type="Proteomes" id="UP000062788">
    <property type="component" value="Unassembled WGS sequence"/>
</dbReference>
<name>A0A118DM11_9BURK</name>
<protein>
    <submittedName>
        <fullName evidence="2">Uncharacterized protein</fullName>
    </submittedName>
</protein>
<dbReference type="Gene3D" id="3.30.70.120">
    <property type="match status" value="1"/>
</dbReference>
<organism evidence="2 3">
    <name type="scientific">Burkholderia singularis</name>
    <dbReference type="NCBI Taxonomy" id="1503053"/>
    <lineage>
        <taxon>Bacteria</taxon>
        <taxon>Pseudomonadati</taxon>
        <taxon>Pseudomonadota</taxon>
        <taxon>Betaproteobacteria</taxon>
        <taxon>Burkholderiales</taxon>
        <taxon>Burkholderiaceae</taxon>
        <taxon>Burkholderia</taxon>
        <taxon>pseudomallei group</taxon>
    </lineage>
</organism>
<evidence type="ECO:0000313" key="3">
    <source>
        <dbReference type="Proteomes" id="UP000062788"/>
    </source>
</evidence>
<dbReference type="InterPro" id="IPR011322">
    <property type="entry name" value="N-reg_PII-like_a/b"/>
</dbReference>
<evidence type="ECO:0000256" key="1">
    <source>
        <dbReference type="ARBA" id="ARBA00010554"/>
    </source>
</evidence>
<dbReference type="Pfam" id="PF02641">
    <property type="entry name" value="DUF190"/>
    <property type="match status" value="1"/>
</dbReference>
<gene>
    <name evidence="2" type="ORF">WS67_01405</name>
</gene>
<keyword evidence="3" id="KW-1185">Reference proteome</keyword>
<evidence type="ECO:0000313" key="2">
    <source>
        <dbReference type="EMBL" id="KVE24246.1"/>
    </source>
</evidence>
<proteinExistence type="inferred from homology"/>
<dbReference type="SUPFAM" id="SSF54913">
    <property type="entry name" value="GlnB-like"/>
    <property type="match status" value="1"/>
</dbReference>
<dbReference type="PANTHER" id="PTHR35983">
    <property type="entry name" value="UPF0166 PROTEIN TM_0021"/>
    <property type="match status" value="1"/>
</dbReference>
<reference evidence="2 3" key="1">
    <citation type="submission" date="2015-11" db="EMBL/GenBank/DDBJ databases">
        <title>Expanding the genomic diversity of Burkholderia species for the development of highly accurate diagnostics.</title>
        <authorList>
            <person name="Sahl J."/>
            <person name="Keim P."/>
            <person name="Wagner D."/>
        </authorList>
    </citation>
    <scope>NUCLEOTIDE SEQUENCE [LARGE SCALE GENOMIC DNA]</scope>
    <source>
        <strain evidence="2 3">TSV85</strain>
    </source>
</reference>
<dbReference type="InterPro" id="IPR003793">
    <property type="entry name" value="UPF0166"/>
</dbReference>
<comment type="caution">
    <text evidence="2">The sequence shown here is derived from an EMBL/GenBank/DDBJ whole genome shotgun (WGS) entry which is preliminary data.</text>
</comment>
<accession>A0A118DM11</accession>